<keyword evidence="2" id="KW-0175">Coiled coil</keyword>
<dbReference type="PANTHER" id="PTHR31088:SF6">
    <property type="entry name" value="PHAGE SHOCK PROTEIN A"/>
    <property type="match status" value="1"/>
</dbReference>
<dbReference type="Pfam" id="PF04012">
    <property type="entry name" value="PspA_IM30"/>
    <property type="match status" value="1"/>
</dbReference>
<feature type="coiled-coil region" evidence="2">
    <location>
        <begin position="87"/>
        <end position="135"/>
    </location>
</feature>
<comment type="similarity">
    <text evidence="1">Belongs to the PspA/Vipp/IM30 family.</text>
</comment>
<sequence length="233" mass="26190">MGLFKRASDIIESKVNRLLDRVEDPSAALDLSYDKMLDGLQLVKRHLADVVTEQKVVEKQIQQAEAGVAERESEARTALKMNREDLAQAALERKHAALEQLQQLREAHEKISLQVERLKESEQKFQERIASFKTQKEVTKASYQAAQAQVRIGESIAGISRELGGVGDTLQRANDKAEQMMGRASAMETLLDEGILEDPLDGRDSVQRELDALKKEAAVKDDLERLRKELKEA</sequence>
<protein>
    <submittedName>
        <fullName evidence="3">PspA/IM30 family protein</fullName>
    </submittedName>
</protein>
<gene>
    <name evidence="3" type="ORF">NZD86_14995</name>
</gene>
<keyword evidence="4" id="KW-1185">Reference proteome</keyword>
<dbReference type="RefSeq" id="WP_268042869.1">
    <property type="nucleotide sequence ID" value="NZ_CP104064.1"/>
</dbReference>
<accession>A0ABY6YZP2</accession>
<reference evidence="3" key="1">
    <citation type="submission" date="2022-08" db="EMBL/GenBank/DDBJ databases">
        <title>Alicyclobacillus dauci DSM2870, complete genome.</title>
        <authorList>
            <person name="Wang Q."/>
            <person name="Cai R."/>
            <person name="Wang Z."/>
        </authorList>
    </citation>
    <scope>NUCLEOTIDE SEQUENCE</scope>
    <source>
        <strain evidence="3">DSM 28700</strain>
    </source>
</reference>
<organism evidence="3 4">
    <name type="scientific">Alicyclobacillus dauci</name>
    <dbReference type="NCBI Taxonomy" id="1475485"/>
    <lineage>
        <taxon>Bacteria</taxon>
        <taxon>Bacillati</taxon>
        <taxon>Bacillota</taxon>
        <taxon>Bacilli</taxon>
        <taxon>Bacillales</taxon>
        <taxon>Alicyclobacillaceae</taxon>
        <taxon>Alicyclobacillus</taxon>
    </lineage>
</organism>
<dbReference type="Proteomes" id="UP001164803">
    <property type="component" value="Chromosome"/>
</dbReference>
<dbReference type="PANTHER" id="PTHR31088">
    <property type="entry name" value="MEMBRANE-ASSOCIATED PROTEIN VIPP1, CHLOROPLASTIC"/>
    <property type="match status" value="1"/>
</dbReference>
<evidence type="ECO:0000256" key="2">
    <source>
        <dbReference type="SAM" id="Coils"/>
    </source>
</evidence>
<evidence type="ECO:0000313" key="3">
    <source>
        <dbReference type="EMBL" id="WAH35586.1"/>
    </source>
</evidence>
<dbReference type="InterPro" id="IPR007157">
    <property type="entry name" value="PspA_VIPP1"/>
</dbReference>
<dbReference type="EMBL" id="CP104064">
    <property type="protein sequence ID" value="WAH35586.1"/>
    <property type="molecule type" value="Genomic_DNA"/>
</dbReference>
<evidence type="ECO:0000256" key="1">
    <source>
        <dbReference type="ARBA" id="ARBA00043985"/>
    </source>
</evidence>
<proteinExistence type="inferred from homology"/>
<name>A0ABY6YZP2_9BACL</name>
<evidence type="ECO:0000313" key="4">
    <source>
        <dbReference type="Proteomes" id="UP001164803"/>
    </source>
</evidence>